<dbReference type="Proteomes" id="UP000321261">
    <property type="component" value="Unassembled WGS sequence"/>
</dbReference>
<keyword evidence="2" id="KW-1185">Reference proteome</keyword>
<organism evidence="1 2">
    <name type="scientific">Pseudonocardia hierapolitana</name>
    <dbReference type="NCBI Taxonomy" id="1128676"/>
    <lineage>
        <taxon>Bacteria</taxon>
        <taxon>Bacillati</taxon>
        <taxon>Actinomycetota</taxon>
        <taxon>Actinomycetes</taxon>
        <taxon>Pseudonocardiales</taxon>
        <taxon>Pseudonocardiaceae</taxon>
        <taxon>Pseudonocardia</taxon>
    </lineage>
</organism>
<accession>A0A561SZK2</accession>
<protein>
    <recommendedName>
        <fullName evidence="3">DNA-directed RNA polymerase specialized sigma24 family protein</fullName>
    </recommendedName>
</protein>
<dbReference type="RefSeq" id="WP_147259008.1">
    <property type="nucleotide sequence ID" value="NZ_VIWU01000001.1"/>
</dbReference>
<comment type="caution">
    <text evidence="1">The sequence shown here is derived from an EMBL/GenBank/DDBJ whole genome shotgun (WGS) entry which is preliminary data.</text>
</comment>
<dbReference type="EMBL" id="VIWU01000001">
    <property type="protein sequence ID" value="TWF80306.1"/>
    <property type="molecule type" value="Genomic_DNA"/>
</dbReference>
<proteinExistence type="predicted"/>
<evidence type="ECO:0000313" key="1">
    <source>
        <dbReference type="EMBL" id="TWF80306.1"/>
    </source>
</evidence>
<gene>
    <name evidence="1" type="ORF">FHX44_116249</name>
</gene>
<dbReference type="InterPro" id="IPR036388">
    <property type="entry name" value="WH-like_DNA-bd_sf"/>
</dbReference>
<sequence length="230" mass="26096">MSIDEREPDDAVLIEELRAAGFSGLAYERMEDRLVTYAIDVLDGMFRNRTIYRTVASHAFPLRHTAEETELLCASEPDRMELVLDATIEGLALFRRKGLVGGEWSPELGASLRTYFVGACLLCLPNVFRKWQRRRSRLRSVLSLPVETLEAVAPVDGFPTQRDPADRVADRLHAEEELERMPPQIQQAMIRMALYGESVADVAADIGMTPRALEGRIDRYKAKRRREASF</sequence>
<dbReference type="AlphaFoldDB" id="A0A561SZK2"/>
<name>A0A561SZK2_9PSEU</name>
<evidence type="ECO:0008006" key="3">
    <source>
        <dbReference type="Google" id="ProtNLM"/>
    </source>
</evidence>
<dbReference type="OrthoDB" id="3215396at2"/>
<dbReference type="Gene3D" id="1.10.10.10">
    <property type="entry name" value="Winged helix-like DNA-binding domain superfamily/Winged helix DNA-binding domain"/>
    <property type="match status" value="1"/>
</dbReference>
<evidence type="ECO:0000313" key="2">
    <source>
        <dbReference type="Proteomes" id="UP000321261"/>
    </source>
</evidence>
<reference evidence="1 2" key="1">
    <citation type="submission" date="2019-06" db="EMBL/GenBank/DDBJ databases">
        <title>Sequencing the genomes of 1000 actinobacteria strains.</title>
        <authorList>
            <person name="Klenk H.-P."/>
        </authorList>
    </citation>
    <scope>NUCLEOTIDE SEQUENCE [LARGE SCALE GENOMIC DNA]</scope>
    <source>
        <strain evidence="1 2">DSM 45671</strain>
    </source>
</reference>